<dbReference type="PROSITE" id="PS50089">
    <property type="entry name" value="ZF_RING_2"/>
    <property type="match status" value="1"/>
</dbReference>
<sequence>MPAGPYLRSIAVWSIKHLLPILSTDISPNISDCRICQEPFDNDQHIPVRITDVPGCTGHIFGAACLAEWIASSDFPTCPLCRAPLFAVTPRTREIFDIREQNPTDAEASESSAEHDIRLEILHHIILTTESNLAAFAWLASNVLCGTVGKRISKWCYIWWDALRRRDFTLALGSSFVFMCLVIPLRALFVEWAMCCGFWA</sequence>
<keyword evidence="2" id="KW-0472">Membrane</keyword>
<dbReference type="CDD" id="cd16448">
    <property type="entry name" value="RING-H2"/>
    <property type="match status" value="1"/>
</dbReference>
<dbReference type="SUPFAM" id="SSF57850">
    <property type="entry name" value="RING/U-box"/>
    <property type="match status" value="1"/>
</dbReference>
<dbReference type="OrthoDB" id="8062037at2759"/>
<evidence type="ECO:0000256" key="1">
    <source>
        <dbReference type="PROSITE-ProRule" id="PRU00175"/>
    </source>
</evidence>
<keyword evidence="2" id="KW-1133">Transmembrane helix</keyword>
<keyword evidence="1" id="KW-0479">Metal-binding</keyword>
<feature type="domain" description="RING-type" evidence="3">
    <location>
        <begin position="33"/>
        <end position="82"/>
    </location>
</feature>
<dbReference type="Pfam" id="PF13639">
    <property type="entry name" value="zf-RING_2"/>
    <property type="match status" value="1"/>
</dbReference>
<protein>
    <recommendedName>
        <fullName evidence="3">RING-type domain-containing protein</fullName>
    </recommendedName>
</protein>
<organism evidence="4 5">
    <name type="scientific">Karstenula rhodostoma CBS 690.94</name>
    <dbReference type="NCBI Taxonomy" id="1392251"/>
    <lineage>
        <taxon>Eukaryota</taxon>
        <taxon>Fungi</taxon>
        <taxon>Dikarya</taxon>
        <taxon>Ascomycota</taxon>
        <taxon>Pezizomycotina</taxon>
        <taxon>Dothideomycetes</taxon>
        <taxon>Pleosporomycetidae</taxon>
        <taxon>Pleosporales</taxon>
        <taxon>Massarineae</taxon>
        <taxon>Didymosphaeriaceae</taxon>
        <taxon>Karstenula</taxon>
    </lineage>
</organism>
<dbReference type="Proteomes" id="UP000799764">
    <property type="component" value="Unassembled WGS sequence"/>
</dbReference>
<dbReference type="EMBL" id="MU001494">
    <property type="protein sequence ID" value="KAF2449380.1"/>
    <property type="molecule type" value="Genomic_DNA"/>
</dbReference>
<keyword evidence="1" id="KW-0863">Zinc-finger</keyword>
<keyword evidence="1" id="KW-0862">Zinc</keyword>
<dbReference type="GO" id="GO:0008270">
    <property type="term" value="F:zinc ion binding"/>
    <property type="evidence" value="ECO:0007669"/>
    <property type="project" value="UniProtKB-KW"/>
</dbReference>
<dbReference type="InterPro" id="IPR013083">
    <property type="entry name" value="Znf_RING/FYVE/PHD"/>
</dbReference>
<proteinExistence type="predicted"/>
<feature type="transmembrane region" description="Helical" evidence="2">
    <location>
        <begin position="168"/>
        <end position="189"/>
    </location>
</feature>
<gene>
    <name evidence="4" type="ORF">P171DRAFT_507021</name>
</gene>
<reference evidence="4" key="1">
    <citation type="journal article" date="2020" name="Stud. Mycol.">
        <title>101 Dothideomycetes genomes: a test case for predicting lifestyles and emergence of pathogens.</title>
        <authorList>
            <person name="Haridas S."/>
            <person name="Albert R."/>
            <person name="Binder M."/>
            <person name="Bloem J."/>
            <person name="Labutti K."/>
            <person name="Salamov A."/>
            <person name="Andreopoulos B."/>
            <person name="Baker S."/>
            <person name="Barry K."/>
            <person name="Bills G."/>
            <person name="Bluhm B."/>
            <person name="Cannon C."/>
            <person name="Castanera R."/>
            <person name="Culley D."/>
            <person name="Daum C."/>
            <person name="Ezra D."/>
            <person name="Gonzalez J."/>
            <person name="Henrissat B."/>
            <person name="Kuo A."/>
            <person name="Liang C."/>
            <person name="Lipzen A."/>
            <person name="Lutzoni F."/>
            <person name="Magnuson J."/>
            <person name="Mondo S."/>
            <person name="Nolan M."/>
            <person name="Ohm R."/>
            <person name="Pangilinan J."/>
            <person name="Park H.-J."/>
            <person name="Ramirez L."/>
            <person name="Alfaro M."/>
            <person name="Sun H."/>
            <person name="Tritt A."/>
            <person name="Yoshinaga Y."/>
            <person name="Zwiers L.-H."/>
            <person name="Turgeon B."/>
            <person name="Goodwin S."/>
            <person name="Spatafora J."/>
            <person name="Crous P."/>
            <person name="Grigoriev I."/>
        </authorList>
    </citation>
    <scope>NUCLEOTIDE SEQUENCE</scope>
    <source>
        <strain evidence="4">CBS 690.94</strain>
    </source>
</reference>
<dbReference type="AlphaFoldDB" id="A0A9P4PQD2"/>
<dbReference type="Gene3D" id="3.30.40.10">
    <property type="entry name" value="Zinc/RING finger domain, C3HC4 (zinc finger)"/>
    <property type="match status" value="1"/>
</dbReference>
<evidence type="ECO:0000256" key="2">
    <source>
        <dbReference type="SAM" id="Phobius"/>
    </source>
</evidence>
<evidence type="ECO:0000313" key="4">
    <source>
        <dbReference type="EMBL" id="KAF2449380.1"/>
    </source>
</evidence>
<name>A0A9P4PQD2_9PLEO</name>
<dbReference type="InterPro" id="IPR001841">
    <property type="entry name" value="Znf_RING"/>
</dbReference>
<accession>A0A9P4PQD2</accession>
<evidence type="ECO:0000313" key="5">
    <source>
        <dbReference type="Proteomes" id="UP000799764"/>
    </source>
</evidence>
<keyword evidence="5" id="KW-1185">Reference proteome</keyword>
<evidence type="ECO:0000259" key="3">
    <source>
        <dbReference type="PROSITE" id="PS50089"/>
    </source>
</evidence>
<keyword evidence="2" id="KW-0812">Transmembrane</keyword>
<comment type="caution">
    <text evidence="4">The sequence shown here is derived from an EMBL/GenBank/DDBJ whole genome shotgun (WGS) entry which is preliminary data.</text>
</comment>